<dbReference type="PANTHER" id="PTHR11935">
    <property type="entry name" value="BETA LACTAMASE DOMAIN"/>
    <property type="match status" value="1"/>
</dbReference>
<keyword evidence="6" id="KW-0479">Metal-binding</keyword>
<evidence type="ECO:0000313" key="12">
    <source>
        <dbReference type="Proteomes" id="UP000444721"/>
    </source>
</evidence>
<evidence type="ECO:0000256" key="1">
    <source>
        <dbReference type="ARBA" id="ARBA00001623"/>
    </source>
</evidence>
<dbReference type="Pfam" id="PF16123">
    <property type="entry name" value="HAGH_C"/>
    <property type="match status" value="1"/>
</dbReference>
<evidence type="ECO:0000256" key="3">
    <source>
        <dbReference type="ARBA" id="ARBA00004963"/>
    </source>
</evidence>
<dbReference type="Gene3D" id="3.60.15.10">
    <property type="entry name" value="Ribonuclease Z/Hydroxyacylglutathione hydrolase-like"/>
    <property type="match status" value="1"/>
</dbReference>
<dbReference type="RefSeq" id="XP_044561701.1">
    <property type="nucleotide sequence ID" value="XM_044707681.1"/>
</dbReference>
<reference evidence="11 12" key="1">
    <citation type="journal article" date="2019" name="Sci. Rep.">
        <title>Nanopore sequencing improves the draft genome of the human pathogenic amoeba Naegleria fowleri.</title>
        <authorList>
            <person name="Liechti N."/>
            <person name="Schurch N."/>
            <person name="Bruggmann R."/>
            <person name="Wittwer M."/>
        </authorList>
    </citation>
    <scope>NUCLEOTIDE SEQUENCE [LARGE SCALE GENOMIC DNA]</scope>
    <source>
        <strain evidence="11 12">ATCC 30894</strain>
    </source>
</reference>
<comment type="cofactor">
    <cofactor evidence="2">
        <name>Zn(2+)</name>
        <dbReference type="ChEBI" id="CHEBI:29105"/>
    </cofactor>
</comment>
<evidence type="ECO:0000259" key="10">
    <source>
        <dbReference type="SMART" id="SM00849"/>
    </source>
</evidence>
<dbReference type="InterPro" id="IPR035680">
    <property type="entry name" value="Clx_II_MBL"/>
</dbReference>
<evidence type="ECO:0000256" key="5">
    <source>
        <dbReference type="ARBA" id="ARBA00011917"/>
    </source>
</evidence>
<dbReference type="OrthoDB" id="515692at2759"/>
<comment type="catalytic activity">
    <reaction evidence="1">
        <text>an S-(2-hydroxyacyl)glutathione + H2O = a 2-hydroxy carboxylate + glutathione + H(+)</text>
        <dbReference type="Rhea" id="RHEA:21864"/>
        <dbReference type="ChEBI" id="CHEBI:15377"/>
        <dbReference type="ChEBI" id="CHEBI:15378"/>
        <dbReference type="ChEBI" id="CHEBI:57925"/>
        <dbReference type="ChEBI" id="CHEBI:58896"/>
        <dbReference type="ChEBI" id="CHEBI:71261"/>
        <dbReference type="EC" id="3.1.2.6"/>
    </reaction>
</comment>
<dbReference type="SMART" id="SM00849">
    <property type="entry name" value="Lactamase_B"/>
    <property type="match status" value="1"/>
</dbReference>
<dbReference type="PANTHER" id="PTHR11935:SF94">
    <property type="entry name" value="TENZING NORGAY, ISOFORM C"/>
    <property type="match status" value="1"/>
</dbReference>
<dbReference type="Proteomes" id="UP000444721">
    <property type="component" value="Unassembled WGS sequence"/>
</dbReference>
<name>A0A6A5BSC1_NAEFO</name>
<organism evidence="11 12">
    <name type="scientific">Naegleria fowleri</name>
    <name type="common">Brain eating amoeba</name>
    <dbReference type="NCBI Taxonomy" id="5763"/>
    <lineage>
        <taxon>Eukaryota</taxon>
        <taxon>Discoba</taxon>
        <taxon>Heterolobosea</taxon>
        <taxon>Tetramitia</taxon>
        <taxon>Eutetramitia</taxon>
        <taxon>Vahlkampfiidae</taxon>
        <taxon>Naegleria</taxon>
    </lineage>
</organism>
<sequence length="311" mass="36061">MLKTKTISLNSILSLQLLPFFSDNYCYALVNHQTKQFVLVDPAEPSKIQQYISNPDSVFQDKKLIAILTTHKHYDHAGGNSYFRQLDPSIEIYGGDESEDITRVIPTLLTSHERKPFEFKLFDDEIRLQAYHTPCHTKGHLCYVLKHAKKENGEEWNCIFSGDTIFAAGCGRFFEGGAQDMYSNIQLIRSLFSDENKAKRTLLCCGHEYTVKNIQFLVDRISDLPLVIQYLEKFKHLSDHGEFCVPTTLWEEFELNPYFRAINDETCELNSPQEKSKYFRKMSEYLGVKDVTTSYSAVDLLKKVRELKDQY</sequence>
<evidence type="ECO:0000256" key="2">
    <source>
        <dbReference type="ARBA" id="ARBA00001947"/>
    </source>
</evidence>
<dbReference type="CDD" id="cd07723">
    <property type="entry name" value="hydroxyacylglutathione_hydrolase_MBL-fold"/>
    <property type="match status" value="1"/>
</dbReference>
<keyword evidence="12" id="KW-1185">Reference proteome</keyword>
<accession>A0A6A5BSC1</accession>
<dbReference type="VEuPathDB" id="AmoebaDB:NF0097390"/>
<evidence type="ECO:0000256" key="7">
    <source>
        <dbReference type="ARBA" id="ARBA00022801"/>
    </source>
</evidence>
<dbReference type="GO" id="GO:0046872">
    <property type="term" value="F:metal ion binding"/>
    <property type="evidence" value="ECO:0007669"/>
    <property type="project" value="UniProtKB-KW"/>
</dbReference>
<evidence type="ECO:0000256" key="6">
    <source>
        <dbReference type="ARBA" id="ARBA00022723"/>
    </source>
</evidence>
<evidence type="ECO:0000256" key="8">
    <source>
        <dbReference type="ARBA" id="ARBA00022833"/>
    </source>
</evidence>
<feature type="domain" description="Metallo-beta-lactamase" evidence="10">
    <location>
        <begin position="23"/>
        <end position="207"/>
    </location>
</feature>
<dbReference type="InterPro" id="IPR001279">
    <property type="entry name" value="Metallo-B-lactamas"/>
</dbReference>
<comment type="similarity">
    <text evidence="4">Belongs to the metallo-beta-lactamase superfamily. Glyoxalase II family.</text>
</comment>
<evidence type="ECO:0000256" key="9">
    <source>
        <dbReference type="ARBA" id="ARBA00031044"/>
    </source>
</evidence>
<dbReference type="VEuPathDB" id="AmoebaDB:NfTy_067900"/>
<comment type="pathway">
    <text evidence="3">Secondary metabolite metabolism; methylglyoxal degradation; (R)-lactate from methylglyoxal: step 2/2.</text>
</comment>
<dbReference type="EMBL" id="VFQX01000036">
    <property type="protein sequence ID" value="KAF0976988.1"/>
    <property type="molecule type" value="Genomic_DNA"/>
</dbReference>
<keyword evidence="7" id="KW-0378">Hydrolase</keyword>
<proteinExistence type="inferred from homology"/>
<dbReference type="GO" id="GO:0004416">
    <property type="term" value="F:hydroxyacylglutathione hydrolase activity"/>
    <property type="evidence" value="ECO:0007669"/>
    <property type="project" value="UniProtKB-EC"/>
</dbReference>
<protein>
    <recommendedName>
        <fullName evidence="5">hydroxyacylglutathione hydrolase</fullName>
        <ecNumber evidence="5">3.1.2.6</ecNumber>
    </recommendedName>
    <alternativeName>
        <fullName evidence="9">Glyoxalase II</fullName>
    </alternativeName>
</protein>
<dbReference type="InterPro" id="IPR036866">
    <property type="entry name" value="RibonucZ/Hydroxyglut_hydro"/>
</dbReference>
<dbReference type="EC" id="3.1.2.6" evidence="5"/>
<keyword evidence="8" id="KW-0862">Zinc</keyword>
<evidence type="ECO:0000256" key="4">
    <source>
        <dbReference type="ARBA" id="ARBA00006759"/>
    </source>
</evidence>
<comment type="caution">
    <text evidence="11">The sequence shown here is derived from an EMBL/GenBank/DDBJ whole genome shotgun (WGS) entry which is preliminary data.</text>
</comment>
<evidence type="ECO:0000313" key="11">
    <source>
        <dbReference type="EMBL" id="KAF0976988.1"/>
    </source>
</evidence>
<dbReference type="GeneID" id="68111501"/>
<dbReference type="AlphaFoldDB" id="A0A6A5BSC1"/>
<dbReference type="VEuPathDB" id="AmoebaDB:NF0097400"/>
<dbReference type="VEuPathDB" id="AmoebaDB:FDP41_004283"/>
<dbReference type="Pfam" id="PF00753">
    <property type="entry name" value="Lactamase_B"/>
    <property type="match status" value="1"/>
</dbReference>
<gene>
    <name evidence="11" type="ORF">FDP41_004283</name>
</gene>
<dbReference type="InterPro" id="IPR032282">
    <property type="entry name" value="HAGH_C"/>
</dbReference>
<dbReference type="SUPFAM" id="SSF56281">
    <property type="entry name" value="Metallo-hydrolase/oxidoreductase"/>
    <property type="match status" value="1"/>
</dbReference>